<dbReference type="InterPro" id="IPR051910">
    <property type="entry name" value="ComF/GntX_DNA_util-trans"/>
</dbReference>
<dbReference type="PANTHER" id="PTHR47505">
    <property type="entry name" value="DNA UTILIZATION PROTEIN YHGH"/>
    <property type="match status" value="1"/>
</dbReference>
<dbReference type="EMBL" id="JBANFI010000004">
    <property type="protein sequence ID" value="MFK7161023.1"/>
    <property type="molecule type" value="Genomic_DNA"/>
</dbReference>
<dbReference type="RefSeq" id="WP_405339302.1">
    <property type="nucleotide sequence ID" value="NZ_JBANFI010000004.1"/>
</dbReference>
<dbReference type="InterPro" id="IPR000836">
    <property type="entry name" value="PRTase_dom"/>
</dbReference>
<keyword evidence="3" id="KW-0328">Glycosyltransferase</keyword>
<evidence type="ECO:0000313" key="4">
    <source>
        <dbReference type="Proteomes" id="UP001621714"/>
    </source>
</evidence>
<keyword evidence="4" id="KW-1185">Reference proteome</keyword>
<dbReference type="InterPro" id="IPR029057">
    <property type="entry name" value="PRTase-like"/>
</dbReference>
<comment type="caution">
    <text evidence="3">The sequence shown here is derived from an EMBL/GenBank/DDBJ whole genome shotgun (WGS) entry which is preliminary data.</text>
</comment>
<comment type="similarity">
    <text evidence="1">Belongs to the ComF/GntX family.</text>
</comment>
<name>A0ABW8PXJ5_9GAMM</name>
<reference evidence="3 4" key="1">
    <citation type="submission" date="2024-02" db="EMBL/GenBank/DDBJ databases">
        <title>Marinospirillum sp. MEB 164 isolated from Lonar lake sediment.</title>
        <authorList>
            <person name="Joshi A."/>
            <person name="Thite S."/>
        </authorList>
    </citation>
    <scope>NUCLEOTIDE SEQUENCE [LARGE SCALE GENOMIC DNA]</scope>
    <source>
        <strain evidence="3 4">MEB164</strain>
    </source>
</reference>
<keyword evidence="3" id="KW-0808">Transferase</keyword>
<gene>
    <name evidence="3" type="ORF">V6U78_08245</name>
</gene>
<sequence length="236" mass="26727">MLCHQPVAGQQDLCQLCQPALPEPEPRCLLCAERVSAQATQAERRQPAHRASFLQLRSSLPSSLYCMACHTQPPSYAQLTTLWPYLAPLDRLLLRFKYQQDLTAGGLFLDWLEEKFDPQGDWVLISIPPHRARQRQRGIDPPGWIARRLGWMWQRPYHPQWLMRIKETPSQQKLSRRQRLSNPQGAFLAHPAVQGQSCLLIDDVVTTGSTLHWAAQALIAAGAQQVEALALVKVDS</sequence>
<feature type="domain" description="Phosphoribosyltransferase" evidence="2">
    <location>
        <begin position="181"/>
        <end position="233"/>
    </location>
</feature>
<accession>A0ABW8PXJ5</accession>
<dbReference type="Pfam" id="PF00156">
    <property type="entry name" value="Pribosyltran"/>
    <property type="match status" value="1"/>
</dbReference>
<protein>
    <submittedName>
        <fullName evidence="3">Phosphoribosyltransferase family protein</fullName>
    </submittedName>
</protein>
<evidence type="ECO:0000313" key="3">
    <source>
        <dbReference type="EMBL" id="MFK7161023.1"/>
    </source>
</evidence>
<evidence type="ECO:0000256" key="1">
    <source>
        <dbReference type="ARBA" id="ARBA00008007"/>
    </source>
</evidence>
<dbReference type="GO" id="GO:0016757">
    <property type="term" value="F:glycosyltransferase activity"/>
    <property type="evidence" value="ECO:0007669"/>
    <property type="project" value="UniProtKB-KW"/>
</dbReference>
<dbReference type="PANTHER" id="PTHR47505:SF1">
    <property type="entry name" value="DNA UTILIZATION PROTEIN YHGH"/>
    <property type="match status" value="1"/>
</dbReference>
<evidence type="ECO:0000259" key="2">
    <source>
        <dbReference type="Pfam" id="PF00156"/>
    </source>
</evidence>
<dbReference type="SUPFAM" id="SSF53271">
    <property type="entry name" value="PRTase-like"/>
    <property type="match status" value="1"/>
</dbReference>
<proteinExistence type="inferred from homology"/>
<dbReference type="Proteomes" id="UP001621714">
    <property type="component" value="Unassembled WGS sequence"/>
</dbReference>
<dbReference type="CDD" id="cd06223">
    <property type="entry name" value="PRTases_typeI"/>
    <property type="match status" value="1"/>
</dbReference>
<dbReference type="Gene3D" id="3.40.50.2020">
    <property type="match status" value="1"/>
</dbReference>
<organism evidence="3 4">
    <name type="scientific">Marinospirillum alkalitolerans</name>
    <dbReference type="NCBI Taxonomy" id="3123374"/>
    <lineage>
        <taxon>Bacteria</taxon>
        <taxon>Pseudomonadati</taxon>
        <taxon>Pseudomonadota</taxon>
        <taxon>Gammaproteobacteria</taxon>
        <taxon>Oceanospirillales</taxon>
        <taxon>Oceanospirillaceae</taxon>
        <taxon>Marinospirillum</taxon>
    </lineage>
</organism>